<organism evidence="3 4">
    <name type="scientific">Kroppenstedtia sanguinis</name>
    <dbReference type="NCBI Taxonomy" id="1380684"/>
    <lineage>
        <taxon>Bacteria</taxon>
        <taxon>Bacillati</taxon>
        <taxon>Bacillota</taxon>
        <taxon>Bacilli</taxon>
        <taxon>Bacillales</taxon>
        <taxon>Thermoactinomycetaceae</taxon>
        <taxon>Kroppenstedtia</taxon>
    </lineage>
</organism>
<evidence type="ECO:0000256" key="1">
    <source>
        <dbReference type="SAM" id="Phobius"/>
    </source>
</evidence>
<accession>A0ABW4CAX1</accession>
<proteinExistence type="predicted"/>
<evidence type="ECO:0000313" key="3">
    <source>
        <dbReference type="EMBL" id="MFD1427930.1"/>
    </source>
</evidence>
<dbReference type="PANTHER" id="PTHR46211">
    <property type="entry name" value="GLYCEROPHOSPHORYL DIESTER PHOSPHODIESTERASE"/>
    <property type="match status" value="1"/>
</dbReference>
<feature type="domain" description="GP-PDE" evidence="2">
    <location>
        <begin position="36"/>
        <end position="288"/>
    </location>
</feature>
<keyword evidence="1" id="KW-1133">Transmembrane helix</keyword>
<evidence type="ECO:0000313" key="4">
    <source>
        <dbReference type="Proteomes" id="UP001597282"/>
    </source>
</evidence>
<dbReference type="Pfam" id="PF03009">
    <property type="entry name" value="GDPD"/>
    <property type="match status" value="1"/>
</dbReference>
<dbReference type="PROSITE" id="PS51704">
    <property type="entry name" value="GP_PDE"/>
    <property type="match status" value="1"/>
</dbReference>
<dbReference type="RefSeq" id="WP_380166358.1">
    <property type="nucleotide sequence ID" value="NZ_JBHTNU010000015.1"/>
</dbReference>
<keyword evidence="4" id="KW-1185">Reference proteome</keyword>
<comment type="caution">
    <text evidence="3">The sequence shown here is derived from an EMBL/GenBank/DDBJ whole genome shotgun (WGS) entry which is preliminary data.</text>
</comment>
<gene>
    <name evidence="3" type="ORF">ACFQ4Y_13560</name>
</gene>
<protein>
    <submittedName>
        <fullName evidence="3">Glycerophosphodiester phosphodiesterase</fullName>
    </submittedName>
</protein>
<name>A0ABW4CAX1_9BACL</name>
<dbReference type="EMBL" id="JBHTNU010000015">
    <property type="protein sequence ID" value="MFD1427930.1"/>
    <property type="molecule type" value="Genomic_DNA"/>
</dbReference>
<dbReference type="CDD" id="cd08601">
    <property type="entry name" value="GDPD_SaGlpQ_like"/>
    <property type="match status" value="1"/>
</dbReference>
<keyword evidence="1" id="KW-0472">Membrane</keyword>
<dbReference type="InterPro" id="IPR017946">
    <property type="entry name" value="PLC-like_Pdiesterase_TIM-brl"/>
</dbReference>
<sequence>METHRYWLRVGLVLVILLPVWTGTGMMEEATAREKVWNIAHRGASGHAPESTLPAYQLAQRMGADWMELDLHLTRDGQLVVIHDETLDRTTNGSGPVQKHTLAQLKQLDAGTWFGKEHPRKWDPQFQGLQIPTLEEVLRLKNGKIRFSIEIKEESAGPQLERKLIHTLEKHRLLPRKKQESQVMIVSFDRNSLKRVHQRLPQVPLIQLFHYKESGYLTPQTLRHVAAYADGVGYDHRRMRPEDVRRTHRHGMVIHPYTVNRPRDMRRLILWGVDGIVTNYPDRLNQILKQEKGYGSKPSR</sequence>
<feature type="transmembrane region" description="Helical" evidence="1">
    <location>
        <begin position="6"/>
        <end position="27"/>
    </location>
</feature>
<reference evidence="4" key="1">
    <citation type="journal article" date="2019" name="Int. J. Syst. Evol. Microbiol.">
        <title>The Global Catalogue of Microorganisms (GCM) 10K type strain sequencing project: providing services to taxonomists for standard genome sequencing and annotation.</title>
        <authorList>
            <consortium name="The Broad Institute Genomics Platform"/>
            <consortium name="The Broad Institute Genome Sequencing Center for Infectious Disease"/>
            <person name="Wu L."/>
            <person name="Ma J."/>
        </authorList>
    </citation>
    <scope>NUCLEOTIDE SEQUENCE [LARGE SCALE GENOMIC DNA]</scope>
    <source>
        <strain evidence="4">S1</strain>
    </source>
</reference>
<dbReference type="SUPFAM" id="SSF51695">
    <property type="entry name" value="PLC-like phosphodiesterases"/>
    <property type="match status" value="1"/>
</dbReference>
<dbReference type="PANTHER" id="PTHR46211:SF7">
    <property type="entry name" value="GLYCEROPHOSPHODIESTER PHOSPHODIESTERASE"/>
    <property type="match status" value="1"/>
</dbReference>
<dbReference type="Gene3D" id="3.20.20.190">
    <property type="entry name" value="Phosphatidylinositol (PI) phosphodiesterase"/>
    <property type="match status" value="1"/>
</dbReference>
<evidence type="ECO:0000259" key="2">
    <source>
        <dbReference type="PROSITE" id="PS51704"/>
    </source>
</evidence>
<dbReference type="Proteomes" id="UP001597282">
    <property type="component" value="Unassembled WGS sequence"/>
</dbReference>
<keyword evidence="1" id="KW-0812">Transmembrane</keyword>
<dbReference type="InterPro" id="IPR030395">
    <property type="entry name" value="GP_PDE_dom"/>
</dbReference>